<keyword evidence="2" id="KW-1185">Reference proteome</keyword>
<dbReference type="RefSeq" id="WP_381265573.1">
    <property type="nucleotide sequence ID" value="NZ_JBHTBI010000176.1"/>
</dbReference>
<evidence type="ECO:0000313" key="2">
    <source>
        <dbReference type="Proteomes" id="UP001596957"/>
    </source>
</evidence>
<protein>
    <submittedName>
        <fullName evidence="1">Uncharacterized protein</fullName>
    </submittedName>
</protein>
<organism evidence="1 2">
    <name type="scientific">Streptomyces lutosisoli</name>
    <dbReference type="NCBI Taxonomy" id="2665721"/>
    <lineage>
        <taxon>Bacteria</taxon>
        <taxon>Bacillati</taxon>
        <taxon>Actinomycetota</taxon>
        <taxon>Actinomycetes</taxon>
        <taxon>Kitasatosporales</taxon>
        <taxon>Streptomycetaceae</taxon>
        <taxon>Streptomyces</taxon>
    </lineage>
</organism>
<evidence type="ECO:0000313" key="1">
    <source>
        <dbReference type="EMBL" id="MFD0287943.1"/>
    </source>
</evidence>
<name>A0ABW2VXH2_9ACTN</name>
<comment type="caution">
    <text evidence="1">The sequence shown here is derived from an EMBL/GenBank/DDBJ whole genome shotgun (WGS) entry which is preliminary data.</text>
</comment>
<dbReference type="Proteomes" id="UP001596957">
    <property type="component" value="Unassembled WGS sequence"/>
</dbReference>
<sequence length="48" mass="5512">MPAGRASVVCFTALDDNGHFDTYWVLHPAREHQRRCPTPDQHTYELTA</sequence>
<dbReference type="EMBL" id="JBHTEC010000006">
    <property type="protein sequence ID" value="MFD0287943.1"/>
    <property type="molecule type" value="Genomic_DNA"/>
</dbReference>
<proteinExistence type="predicted"/>
<gene>
    <name evidence="1" type="ORF">ACFQZP_41320</name>
</gene>
<reference evidence="2" key="1">
    <citation type="journal article" date="2019" name="Int. J. Syst. Evol. Microbiol.">
        <title>The Global Catalogue of Microorganisms (GCM) 10K type strain sequencing project: providing services to taxonomists for standard genome sequencing and annotation.</title>
        <authorList>
            <consortium name="The Broad Institute Genomics Platform"/>
            <consortium name="The Broad Institute Genome Sequencing Center for Infectious Disease"/>
            <person name="Wu L."/>
            <person name="Ma J."/>
        </authorList>
    </citation>
    <scope>NUCLEOTIDE SEQUENCE [LARGE SCALE GENOMIC DNA]</scope>
    <source>
        <strain evidence="2">CGMCC 4.7198</strain>
    </source>
</reference>
<accession>A0ABW2VXH2</accession>